<keyword evidence="2" id="KW-1185">Reference proteome</keyword>
<dbReference type="KEGG" id="fal:FRAAL6748"/>
<dbReference type="EMBL" id="CT573213">
    <property type="protein sequence ID" value="CAJ65371.1"/>
    <property type="molecule type" value="Genomic_DNA"/>
</dbReference>
<reference evidence="1 2" key="1">
    <citation type="journal article" date="2007" name="Genome Res.">
        <title>Genome characteristics of facultatively symbiotic Frankia sp. strains reflect host range and host plant biogeography.</title>
        <authorList>
            <person name="Normand P."/>
            <person name="Lapierre P."/>
            <person name="Tisa L.S."/>
            <person name="Gogarten J.P."/>
            <person name="Alloisio N."/>
            <person name="Bagnarol E."/>
            <person name="Bassi C.A."/>
            <person name="Berry A.M."/>
            <person name="Bickhart D.M."/>
            <person name="Choisne N."/>
            <person name="Couloux A."/>
            <person name="Cournoyer B."/>
            <person name="Cruveiller S."/>
            <person name="Daubin V."/>
            <person name="Demange N."/>
            <person name="Francino M.P."/>
            <person name="Goltsman E."/>
            <person name="Huang Y."/>
            <person name="Kopp O.R."/>
            <person name="Labarre L."/>
            <person name="Lapidus A."/>
            <person name="Lavire C."/>
            <person name="Marechal J."/>
            <person name="Martinez M."/>
            <person name="Mastronunzio J.E."/>
            <person name="Mullin B.C."/>
            <person name="Niemann J."/>
            <person name="Pujic P."/>
            <person name="Rawnsley T."/>
            <person name="Rouy Z."/>
            <person name="Schenowitz C."/>
            <person name="Sellstedt A."/>
            <person name="Tavares F."/>
            <person name="Tomkins J.P."/>
            <person name="Vallenet D."/>
            <person name="Valverde C."/>
            <person name="Wall L.G."/>
            <person name="Wang Y."/>
            <person name="Medigue C."/>
            <person name="Benson D.R."/>
        </authorList>
    </citation>
    <scope>NUCLEOTIDE SEQUENCE [LARGE SCALE GENOMIC DNA]</scope>
    <source>
        <strain evidence="2">DSM 45986 / CECT 9034 / ACN14a</strain>
    </source>
</reference>
<evidence type="ECO:0000313" key="2">
    <source>
        <dbReference type="Proteomes" id="UP000000657"/>
    </source>
</evidence>
<sequence>MLRRWGLPYFAGGAEPPEPPTVAWPGRVGGGGRGGASFFGAWVDHPVWCGVVVAGTK</sequence>
<organism evidence="1 2">
    <name type="scientific">Frankia alni (strain DSM 45986 / CECT 9034 / ACN14a)</name>
    <dbReference type="NCBI Taxonomy" id="326424"/>
    <lineage>
        <taxon>Bacteria</taxon>
        <taxon>Bacillati</taxon>
        <taxon>Actinomycetota</taxon>
        <taxon>Actinomycetes</taxon>
        <taxon>Frankiales</taxon>
        <taxon>Frankiaceae</taxon>
        <taxon>Frankia</taxon>
    </lineage>
</organism>
<dbReference type="STRING" id="326424.FRAAL6748"/>
<proteinExistence type="predicted"/>
<evidence type="ECO:0000313" key="1">
    <source>
        <dbReference type="EMBL" id="CAJ65371.1"/>
    </source>
</evidence>
<dbReference type="HOGENOM" id="CLU_2990133_0_0_11"/>
<accession>Q0RB17</accession>
<name>Q0RB17_FRAAA</name>
<dbReference type="Proteomes" id="UP000000657">
    <property type="component" value="Chromosome"/>
</dbReference>
<dbReference type="AlphaFoldDB" id="Q0RB17"/>
<gene>
    <name evidence="1" type="ordered locus">FRAAL6748</name>
</gene>
<protein>
    <submittedName>
        <fullName evidence="1">Uncharacterized protein</fullName>
    </submittedName>
</protein>